<dbReference type="EMBL" id="AGZE01000019">
    <property type="protein sequence ID" value="EKB57159.1"/>
    <property type="molecule type" value="Genomic_DNA"/>
</dbReference>
<dbReference type="AlphaFoldDB" id="K1MM31"/>
<name>K1MM31_9LACT</name>
<dbReference type="RefSeq" id="WP_006701317.1">
    <property type="nucleotide sequence ID" value="NZ_JH932300.1"/>
</dbReference>
<gene>
    <name evidence="1" type="ORF">HMPREF9707_00668</name>
</gene>
<keyword evidence="2" id="KW-1185">Reference proteome</keyword>
<sequence>MKTLLEDIIESNALDESSKRNEFIRYYRQNTQLRKQVRDYLVIHQYLNPEKCLDLAQLAYQAYPSKKIIYNICQCLLTLENYAEIENYWLSKLFAPANQPPILKYRLVEYELYLKQLQYEKAIQVLIKSINDYPNNFSIKLELAQLYDRMGDYKQSVICYTQLLINSPKQKFIYQKLLNFAADTLTSSFSLNELLLNHPLIKNVNHPTDILNLAKIYYLQHQYDNGLLTLNRLITKDHSLEVELLKHQLLNGKALKPNPELLLEAIEPNDYQYSKLIIEVATYFEYISFDHPDFIPILLKSYQVANSDSLAYQIASHLIHLCCRLKKPKDGLHYLRCMDDGSMPEGTFDYLYGILYQAFDHPNIEQTAEYFDNAINQQTPHQDAVLRLVNCYQKLEIYDKVLETIDRYRLTYYDRLEFERIYEDILNQMQYTKRCTSEKGG</sequence>
<proteinExistence type="predicted"/>
<dbReference type="Proteomes" id="UP000005147">
    <property type="component" value="Unassembled WGS sequence"/>
</dbReference>
<dbReference type="InterPro" id="IPR019734">
    <property type="entry name" value="TPR_rpt"/>
</dbReference>
<reference evidence="1 2" key="1">
    <citation type="submission" date="2012-07" db="EMBL/GenBank/DDBJ databases">
        <title>The Genome Sequence of Facklamia ignava CCUG 37419.</title>
        <authorList>
            <consortium name="The Broad Institute Genome Sequencing Platform"/>
            <person name="Earl A."/>
            <person name="Ward D."/>
            <person name="Feldgarden M."/>
            <person name="Gevers D."/>
            <person name="Huys G."/>
            <person name="Walker B."/>
            <person name="Young S.K."/>
            <person name="Zeng Q."/>
            <person name="Gargeya S."/>
            <person name="Fitzgerald M."/>
            <person name="Haas B."/>
            <person name="Abouelleil A."/>
            <person name="Alvarado L."/>
            <person name="Arachchi H.M."/>
            <person name="Berlin A.M."/>
            <person name="Chapman S.B."/>
            <person name="Goldberg J."/>
            <person name="Griggs A."/>
            <person name="Gujja S."/>
            <person name="Hansen M."/>
            <person name="Howarth C."/>
            <person name="Imamovic A."/>
            <person name="Larimer J."/>
            <person name="McCowen C."/>
            <person name="Montmayeur A."/>
            <person name="Murphy C."/>
            <person name="Neiman D."/>
            <person name="Pearson M."/>
            <person name="Priest M."/>
            <person name="Roberts A."/>
            <person name="Saif S."/>
            <person name="Shea T."/>
            <person name="Sisk P."/>
            <person name="Sykes S."/>
            <person name="Wortman J."/>
            <person name="Nusbaum C."/>
            <person name="Birren B."/>
        </authorList>
    </citation>
    <scope>NUCLEOTIDE SEQUENCE [LARGE SCALE GENOMIC DNA]</scope>
    <source>
        <strain evidence="1 2">CCUG 37419</strain>
    </source>
</reference>
<protein>
    <submittedName>
        <fullName evidence="1">Uncharacterized protein</fullName>
    </submittedName>
</protein>
<accession>K1MM31</accession>
<dbReference type="Gene3D" id="1.25.40.10">
    <property type="entry name" value="Tetratricopeptide repeat domain"/>
    <property type="match status" value="1"/>
</dbReference>
<organism evidence="1 2">
    <name type="scientific">Falseniella ignava CCUG 37419</name>
    <dbReference type="NCBI Taxonomy" id="883112"/>
    <lineage>
        <taxon>Bacteria</taxon>
        <taxon>Bacillati</taxon>
        <taxon>Bacillota</taxon>
        <taxon>Bacilli</taxon>
        <taxon>Lactobacillales</taxon>
        <taxon>Aerococcaceae</taxon>
        <taxon>Falseniella</taxon>
    </lineage>
</organism>
<evidence type="ECO:0000313" key="1">
    <source>
        <dbReference type="EMBL" id="EKB57159.1"/>
    </source>
</evidence>
<dbReference type="InterPro" id="IPR011990">
    <property type="entry name" value="TPR-like_helical_dom_sf"/>
</dbReference>
<dbReference type="SUPFAM" id="SSF48452">
    <property type="entry name" value="TPR-like"/>
    <property type="match status" value="1"/>
</dbReference>
<evidence type="ECO:0000313" key="2">
    <source>
        <dbReference type="Proteomes" id="UP000005147"/>
    </source>
</evidence>
<comment type="caution">
    <text evidence="1">The sequence shown here is derived from an EMBL/GenBank/DDBJ whole genome shotgun (WGS) entry which is preliminary data.</text>
</comment>
<dbReference type="SMART" id="SM00028">
    <property type="entry name" value="TPR"/>
    <property type="match status" value="2"/>
</dbReference>
<dbReference type="HOGENOM" id="CLU_620725_0_0_9"/>
<dbReference type="PATRIC" id="fig|883112.3.peg.665"/>
<dbReference type="STRING" id="883112.HMPREF9707_00668"/>